<dbReference type="EMBL" id="JAVREN010000001">
    <property type="protein sequence ID" value="MDT0305438.1"/>
    <property type="molecule type" value="Genomic_DNA"/>
</dbReference>
<evidence type="ECO:0000256" key="4">
    <source>
        <dbReference type="PIRNR" id="PIRNR002756"/>
    </source>
</evidence>
<dbReference type="InterPro" id="IPR050962">
    <property type="entry name" value="Phosphate-bind_PstS"/>
</dbReference>
<accession>A0ABU2L2F0</accession>
<reference evidence="7" key="1">
    <citation type="submission" date="2023-07" db="EMBL/GenBank/DDBJ databases">
        <title>30 novel species of actinomycetes from the DSMZ collection.</title>
        <authorList>
            <person name="Nouioui I."/>
        </authorList>
    </citation>
    <scope>NUCLEOTIDE SEQUENCE [LARGE SCALE GENOMIC DNA]</scope>
    <source>
        <strain evidence="7">DSM 44917</strain>
    </source>
</reference>
<evidence type="ECO:0000313" key="6">
    <source>
        <dbReference type="EMBL" id="MDT0305438.1"/>
    </source>
</evidence>
<keyword evidence="7" id="KW-1185">Reference proteome</keyword>
<proteinExistence type="inferred from homology"/>
<dbReference type="CDD" id="cd13565">
    <property type="entry name" value="PBP2_PstS"/>
    <property type="match status" value="1"/>
</dbReference>
<sequence length="380" mass="39909">MRIRLTHAAAPRAAAVLPLPRPLRPLAPLAAALALLAAATGCGLAGNDGGSVSRGSLDGRLTGAGATFPEPLFAEWMTYYGEHVETGAGIDYQAVGSGGGIEQFLAGTVDFGSSERYLEESELEVAADVRGCPAVQFPVIFGAVVIAMNDEALDGLILTPEVIAGIYDRSITRYDDPAIAELNPDLALPGEEIVPVHRSDGSGTTFVFTHYLTTEVPSWAENYSAGTDIAWHEDTRGGDGNEGVTRTVRDNPGGLGYVNQSYALSNNLATARVVNADDTPVAPTLAATTAASEEAEIPDDFQFAIDGIGGDGYPITGANWIFAYECGYDEDTAALLRDFWTWTLSDATADQSAAALGYAPMGRALKTRVIEEITRINASG</sequence>
<dbReference type="Proteomes" id="UP001183388">
    <property type="component" value="Unassembled WGS sequence"/>
</dbReference>
<evidence type="ECO:0000256" key="3">
    <source>
        <dbReference type="ARBA" id="ARBA00022592"/>
    </source>
</evidence>
<comment type="similarity">
    <text evidence="1 4">Belongs to the PstS family.</text>
</comment>
<dbReference type="NCBIfam" id="TIGR00975">
    <property type="entry name" value="3a0107s03"/>
    <property type="match status" value="1"/>
</dbReference>
<dbReference type="PANTHER" id="PTHR42996:SF1">
    <property type="entry name" value="PHOSPHATE-BINDING PROTEIN PSTS"/>
    <property type="match status" value="1"/>
</dbReference>
<keyword evidence="3 4" id="KW-0592">Phosphate transport</keyword>
<evidence type="ECO:0000259" key="5">
    <source>
        <dbReference type="Pfam" id="PF12849"/>
    </source>
</evidence>
<comment type="caution">
    <text evidence="6">The sequence shown here is derived from an EMBL/GenBank/DDBJ whole genome shotgun (WGS) entry which is preliminary data.</text>
</comment>
<dbReference type="InterPro" id="IPR024370">
    <property type="entry name" value="PBP_domain"/>
</dbReference>
<dbReference type="InterPro" id="IPR005673">
    <property type="entry name" value="ABC_phos-bd_PstS"/>
</dbReference>
<dbReference type="Gene3D" id="3.40.190.10">
    <property type="entry name" value="Periplasmic binding protein-like II"/>
    <property type="match status" value="2"/>
</dbReference>
<protein>
    <recommendedName>
        <fullName evidence="4">Phosphate-binding protein</fullName>
    </recommendedName>
</protein>
<dbReference type="PANTHER" id="PTHR42996">
    <property type="entry name" value="PHOSPHATE-BINDING PROTEIN PSTS"/>
    <property type="match status" value="1"/>
</dbReference>
<dbReference type="RefSeq" id="WP_311628349.1">
    <property type="nucleotide sequence ID" value="NZ_JAVREN010000001.1"/>
</dbReference>
<evidence type="ECO:0000313" key="7">
    <source>
        <dbReference type="Proteomes" id="UP001183388"/>
    </source>
</evidence>
<name>A0ABU2L2F0_9ACTN</name>
<feature type="domain" description="PBP" evidence="5">
    <location>
        <begin position="58"/>
        <end position="346"/>
    </location>
</feature>
<keyword evidence="2 4" id="KW-0813">Transport</keyword>
<evidence type="ECO:0000256" key="1">
    <source>
        <dbReference type="ARBA" id="ARBA00008725"/>
    </source>
</evidence>
<gene>
    <name evidence="6" type="primary">pstS</name>
    <name evidence="6" type="ORF">RM780_00465</name>
</gene>
<evidence type="ECO:0000256" key="2">
    <source>
        <dbReference type="ARBA" id="ARBA00022448"/>
    </source>
</evidence>
<dbReference type="Pfam" id="PF12849">
    <property type="entry name" value="PBP_like_2"/>
    <property type="match status" value="1"/>
</dbReference>
<organism evidence="6 7">
    <name type="scientific">Streptomyces boetiae</name>
    <dbReference type="NCBI Taxonomy" id="3075541"/>
    <lineage>
        <taxon>Bacteria</taxon>
        <taxon>Bacillati</taxon>
        <taxon>Actinomycetota</taxon>
        <taxon>Actinomycetes</taxon>
        <taxon>Kitasatosporales</taxon>
        <taxon>Streptomycetaceae</taxon>
        <taxon>Streptomyces</taxon>
    </lineage>
</organism>
<dbReference type="PIRSF" id="PIRSF002756">
    <property type="entry name" value="PstS"/>
    <property type="match status" value="1"/>
</dbReference>
<dbReference type="SUPFAM" id="SSF53850">
    <property type="entry name" value="Periplasmic binding protein-like II"/>
    <property type="match status" value="1"/>
</dbReference>